<comment type="caution">
    <text evidence="2">The sequence shown here is derived from an EMBL/GenBank/DDBJ whole genome shotgun (WGS) entry which is preliminary data.</text>
</comment>
<dbReference type="RefSeq" id="WP_344802815.1">
    <property type="nucleotide sequence ID" value="NZ_BAABBO010000001.1"/>
</dbReference>
<dbReference type="InterPro" id="IPR052917">
    <property type="entry name" value="Stress-Dev_Protein"/>
</dbReference>
<dbReference type="InterPro" id="IPR012349">
    <property type="entry name" value="Split_barrel_FMN-bd"/>
</dbReference>
<evidence type="ECO:0000313" key="3">
    <source>
        <dbReference type="Proteomes" id="UP001501337"/>
    </source>
</evidence>
<dbReference type="Pfam" id="PF16242">
    <property type="entry name" value="Pyrid_ox_like"/>
    <property type="match status" value="1"/>
</dbReference>
<reference evidence="3" key="1">
    <citation type="journal article" date="2019" name="Int. J. Syst. Evol. Microbiol.">
        <title>The Global Catalogue of Microorganisms (GCM) 10K type strain sequencing project: providing services to taxonomists for standard genome sequencing and annotation.</title>
        <authorList>
            <consortium name="The Broad Institute Genomics Platform"/>
            <consortium name="The Broad Institute Genome Sequencing Center for Infectious Disease"/>
            <person name="Wu L."/>
            <person name="Ma J."/>
        </authorList>
    </citation>
    <scope>NUCLEOTIDE SEQUENCE [LARGE SCALE GENOMIC DNA]</scope>
    <source>
        <strain evidence="3">JCM 17555</strain>
    </source>
</reference>
<dbReference type="Proteomes" id="UP001501337">
    <property type="component" value="Unassembled WGS sequence"/>
</dbReference>
<dbReference type="EMBL" id="BAABBO010000001">
    <property type="protein sequence ID" value="GAA3948291.1"/>
    <property type="molecule type" value="Genomic_DNA"/>
</dbReference>
<organism evidence="2 3">
    <name type="scientific">Allohahella marinimesophila</name>
    <dbReference type="NCBI Taxonomy" id="1054972"/>
    <lineage>
        <taxon>Bacteria</taxon>
        <taxon>Pseudomonadati</taxon>
        <taxon>Pseudomonadota</taxon>
        <taxon>Gammaproteobacteria</taxon>
        <taxon>Oceanospirillales</taxon>
        <taxon>Hahellaceae</taxon>
        <taxon>Allohahella</taxon>
    </lineage>
</organism>
<accession>A0ABP7NJ19</accession>
<evidence type="ECO:0000259" key="1">
    <source>
        <dbReference type="Pfam" id="PF16242"/>
    </source>
</evidence>
<proteinExistence type="predicted"/>
<protein>
    <submittedName>
        <fullName evidence="2">Pyridoxamine 5'-phosphate oxidase family protein</fullName>
    </submittedName>
</protein>
<name>A0ABP7NJ19_9GAMM</name>
<dbReference type="PANTHER" id="PTHR34818:SF1">
    <property type="entry name" value="PROTEIN BLI-3"/>
    <property type="match status" value="1"/>
</dbReference>
<feature type="domain" description="General stress protein FMN-binding split barrel" evidence="1">
    <location>
        <begin position="5"/>
        <end position="152"/>
    </location>
</feature>
<dbReference type="PANTHER" id="PTHR34818">
    <property type="entry name" value="PROTEIN BLI-3"/>
    <property type="match status" value="1"/>
</dbReference>
<dbReference type="Gene3D" id="2.30.110.10">
    <property type="entry name" value="Electron Transport, Fmn-binding Protein, Chain A"/>
    <property type="match status" value="1"/>
</dbReference>
<gene>
    <name evidence="2" type="ORF">GCM10022278_04340</name>
</gene>
<evidence type="ECO:0000313" key="2">
    <source>
        <dbReference type="EMBL" id="GAA3948291.1"/>
    </source>
</evidence>
<dbReference type="SUPFAM" id="SSF50475">
    <property type="entry name" value="FMN-binding split barrel"/>
    <property type="match status" value="1"/>
</dbReference>
<sequence length="160" mass="18131">MLSKDETAKLWKMIEPVGTGMLANWNGDFLQSRPMQLVQDEFNGSLYFFTHRSDTKVDEILHNREVNVAFSDPSKKTFVSVSGVATLVTDQSTIDTYWNDVVSAWFPEGKNSQDVALLKIDTYLAQYWDSPSSKLVQLFKITKANIKDETPNMGENKKLG</sequence>
<dbReference type="InterPro" id="IPR038725">
    <property type="entry name" value="YdaG_split_barrel_FMN-bd"/>
</dbReference>
<keyword evidence="3" id="KW-1185">Reference proteome</keyword>